<evidence type="ECO:0000259" key="2">
    <source>
        <dbReference type="SMART" id="SM00597"/>
    </source>
</evidence>
<dbReference type="PANTHER" id="PTHR45749">
    <property type="match status" value="1"/>
</dbReference>
<keyword evidence="4" id="KW-1185">Reference proteome</keyword>
<dbReference type="EMBL" id="JANJYJ010000004">
    <property type="protein sequence ID" value="KAK3218742.1"/>
    <property type="molecule type" value="Genomic_DNA"/>
</dbReference>
<evidence type="ECO:0000313" key="3">
    <source>
        <dbReference type="EMBL" id="KAK3218742.1"/>
    </source>
</evidence>
<feature type="domain" description="TTF-type" evidence="2">
    <location>
        <begin position="108"/>
        <end position="199"/>
    </location>
</feature>
<gene>
    <name evidence="3" type="ORF">Dsin_012712</name>
</gene>
<dbReference type="InterPro" id="IPR025398">
    <property type="entry name" value="DUF4371"/>
</dbReference>
<sequence>MSDNYIPKPRNTITSYFGKKDYGQSSKRLKSPCNLDASSPSLSRRSVPENVDTLPNMNTPYYERDPGSRVPIEAYPVDKRDEIQRIYVKMGPYQLILYHYPFTHDKKQRRRFQHSWFQKFPWLEYSIKEDSVFCFPCYIFATCPSKYPTFTIWGFQNWKRVNCGDDCPFKEHVGDHNSQHNHHMRCWDNLKDPLCHIDNVMSRQSSEVVLHNRLRLKTSLETVKWLAMQGCAFRGHDESVNSTNRGNFIEMIKLQARVNKEIAEVVLENAPQTSKYTSLDIQKELLSILANKVRDKIREEIKDAKFCILVDKALDESNKEQMAIILRFVDLDGFVRERFFQVVGVDDTNATTLQKAICMVLARYNLLVENLRGQGYDGASNMKGEWNGLQALFKKECLYAFYVHCFAYRLQLALVAVSK</sequence>
<protein>
    <recommendedName>
        <fullName evidence="2">TTF-type domain-containing protein</fullName>
    </recommendedName>
</protein>
<dbReference type="InterPro" id="IPR006580">
    <property type="entry name" value="Znf_TTF"/>
</dbReference>
<name>A0AAE0AJW6_9ROSI</name>
<feature type="region of interest" description="Disordered" evidence="1">
    <location>
        <begin position="16"/>
        <end position="60"/>
    </location>
</feature>
<comment type="caution">
    <text evidence="3">The sequence shown here is derived from an EMBL/GenBank/DDBJ whole genome shotgun (WGS) entry which is preliminary data.</text>
</comment>
<reference evidence="3" key="1">
    <citation type="journal article" date="2023" name="Plant J.">
        <title>Genome sequences and population genomics provide insights into the demographic history, inbreeding, and mutation load of two 'living fossil' tree species of Dipteronia.</title>
        <authorList>
            <person name="Feng Y."/>
            <person name="Comes H.P."/>
            <person name="Chen J."/>
            <person name="Zhu S."/>
            <person name="Lu R."/>
            <person name="Zhang X."/>
            <person name="Li P."/>
            <person name="Qiu J."/>
            <person name="Olsen K.M."/>
            <person name="Qiu Y."/>
        </authorList>
    </citation>
    <scope>NUCLEOTIDE SEQUENCE</scope>
    <source>
        <strain evidence="3">NBL</strain>
    </source>
</reference>
<proteinExistence type="predicted"/>
<dbReference type="PANTHER" id="PTHR45749:SF26">
    <property type="entry name" value="ZINC FINGER MYM-TYPE PROTEIN 1-LIKE"/>
    <property type="match status" value="1"/>
</dbReference>
<organism evidence="3 4">
    <name type="scientific">Dipteronia sinensis</name>
    <dbReference type="NCBI Taxonomy" id="43782"/>
    <lineage>
        <taxon>Eukaryota</taxon>
        <taxon>Viridiplantae</taxon>
        <taxon>Streptophyta</taxon>
        <taxon>Embryophyta</taxon>
        <taxon>Tracheophyta</taxon>
        <taxon>Spermatophyta</taxon>
        <taxon>Magnoliopsida</taxon>
        <taxon>eudicotyledons</taxon>
        <taxon>Gunneridae</taxon>
        <taxon>Pentapetalae</taxon>
        <taxon>rosids</taxon>
        <taxon>malvids</taxon>
        <taxon>Sapindales</taxon>
        <taxon>Sapindaceae</taxon>
        <taxon>Hippocastanoideae</taxon>
        <taxon>Acereae</taxon>
        <taxon>Dipteronia</taxon>
    </lineage>
</organism>
<dbReference type="Proteomes" id="UP001281410">
    <property type="component" value="Unassembled WGS sequence"/>
</dbReference>
<evidence type="ECO:0000256" key="1">
    <source>
        <dbReference type="SAM" id="MobiDB-lite"/>
    </source>
</evidence>
<evidence type="ECO:0000313" key="4">
    <source>
        <dbReference type="Proteomes" id="UP001281410"/>
    </source>
</evidence>
<dbReference type="Pfam" id="PF14291">
    <property type="entry name" value="DUF4371"/>
    <property type="match status" value="1"/>
</dbReference>
<dbReference type="AlphaFoldDB" id="A0AAE0AJW6"/>
<accession>A0AAE0AJW6</accession>
<dbReference type="SMART" id="SM00597">
    <property type="entry name" value="ZnF_TTF"/>
    <property type="match status" value="1"/>
</dbReference>